<organism evidence="4 5">
    <name type="scientific">Pseudoalteromonas rubra</name>
    <dbReference type="NCBI Taxonomy" id="43658"/>
    <lineage>
        <taxon>Bacteria</taxon>
        <taxon>Pseudomonadati</taxon>
        <taxon>Pseudomonadota</taxon>
        <taxon>Gammaproteobacteria</taxon>
        <taxon>Alteromonadales</taxon>
        <taxon>Pseudoalteromonadaceae</taxon>
        <taxon>Pseudoalteromonas</taxon>
    </lineage>
</organism>
<dbReference type="NCBIfam" id="TIGR01730">
    <property type="entry name" value="RND_mfp"/>
    <property type="match status" value="1"/>
</dbReference>
<dbReference type="Gene3D" id="1.10.287.470">
    <property type="entry name" value="Helix hairpin bin"/>
    <property type="match status" value="1"/>
</dbReference>
<feature type="coiled-coil region" evidence="2">
    <location>
        <begin position="105"/>
        <end position="177"/>
    </location>
</feature>
<dbReference type="InterPro" id="IPR058790">
    <property type="entry name" value="BSH_CusB"/>
</dbReference>
<dbReference type="Proteomes" id="UP000292345">
    <property type="component" value="Unassembled WGS sequence"/>
</dbReference>
<proteinExistence type="inferred from homology"/>
<dbReference type="GO" id="GO:1990281">
    <property type="term" value="C:efflux pump complex"/>
    <property type="evidence" value="ECO:0007669"/>
    <property type="project" value="TreeGrafter"/>
</dbReference>
<dbReference type="SUPFAM" id="SSF111369">
    <property type="entry name" value="HlyD-like secretion proteins"/>
    <property type="match status" value="1"/>
</dbReference>
<dbReference type="Gene3D" id="2.40.30.170">
    <property type="match status" value="1"/>
</dbReference>
<dbReference type="Gene3D" id="2.40.50.100">
    <property type="match status" value="1"/>
</dbReference>
<evidence type="ECO:0000259" key="3">
    <source>
        <dbReference type="Pfam" id="PF25919"/>
    </source>
</evidence>
<keyword evidence="2" id="KW-0175">Coiled coil</keyword>
<sequence>MSMSSKPLILLSLAAMLGCQDQQREAYVEAEPNQPAIIQPATVLPERVVDVPKKVFYGQIEGAEDTQLAALKSGRVEKLWVRAGQFVTRGTVLMELYDPEANAMLEQAQAERLRANAAYKNTRAEFERTEALVKRNLQTQSQMDKLRRDLDMAYQQVNKVQAELNAARNQLAELTISAPFDGVVSDLLVRQKEYAKAGQTVLNFQAADALHARFAIPEEVALTMAEQQKVEVFVPALKQTVRGQVVERALPLGSRSPFFFLKVQLETPEPGWMGLNAQLHIPLSDQPLYRLPGGVLHYDEASQPYVVLQSAPEQRQHVQVVTGRANHILVSSIDPLDSPALVFAHSRLSQNHTLNRE</sequence>
<evidence type="ECO:0000256" key="2">
    <source>
        <dbReference type="SAM" id="Coils"/>
    </source>
</evidence>
<evidence type="ECO:0000313" key="4">
    <source>
        <dbReference type="EMBL" id="RZM81018.1"/>
    </source>
</evidence>
<dbReference type="Pfam" id="PF25919">
    <property type="entry name" value="BSH_CusB"/>
    <property type="match status" value="1"/>
</dbReference>
<dbReference type="PANTHER" id="PTHR30469:SF15">
    <property type="entry name" value="HLYD FAMILY OF SECRETION PROTEINS"/>
    <property type="match status" value="1"/>
</dbReference>
<dbReference type="InterPro" id="IPR006143">
    <property type="entry name" value="RND_pump_MFP"/>
</dbReference>
<dbReference type="PANTHER" id="PTHR30469">
    <property type="entry name" value="MULTIDRUG RESISTANCE PROTEIN MDTA"/>
    <property type="match status" value="1"/>
</dbReference>
<dbReference type="EMBL" id="PPUZ01000027">
    <property type="protein sequence ID" value="RZM81018.1"/>
    <property type="molecule type" value="Genomic_DNA"/>
</dbReference>
<dbReference type="AlphaFoldDB" id="A0A4Q7EBN2"/>
<protein>
    <recommendedName>
        <fullName evidence="3">CusB-like barrel-sandwich hybrid domain-containing protein</fullName>
    </recommendedName>
</protein>
<comment type="similarity">
    <text evidence="1">Belongs to the membrane fusion protein (MFP) (TC 8.A.1) family.</text>
</comment>
<evidence type="ECO:0000313" key="5">
    <source>
        <dbReference type="Proteomes" id="UP000292345"/>
    </source>
</evidence>
<reference evidence="4 5" key="1">
    <citation type="submission" date="2018-01" db="EMBL/GenBank/DDBJ databases">
        <title>Co-occurrence of chitin degradation, pigmentation and bioactivity in marine Pseudoalteromonas.</title>
        <authorList>
            <person name="Paulsen S."/>
            <person name="Gram L."/>
            <person name="Machado H."/>
        </authorList>
    </citation>
    <scope>NUCLEOTIDE SEQUENCE [LARGE SCALE GENOMIC DNA]</scope>
    <source>
        <strain evidence="4 5">S1946</strain>
    </source>
</reference>
<evidence type="ECO:0000256" key="1">
    <source>
        <dbReference type="ARBA" id="ARBA00009477"/>
    </source>
</evidence>
<accession>A0A4Q7EBN2</accession>
<comment type="caution">
    <text evidence="4">The sequence shown here is derived from an EMBL/GenBank/DDBJ whole genome shotgun (WGS) entry which is preliminary data.</text>
</comment>
<dbReference type="GO" id="GO:0015562">
    <property type="term" value="F:efflux transmembrane transporter activity"/>
    <property type="evidence" value="ECO:0007669"/>
    <property type="project" value="TreeGrafter"/>
</dbReference>
<dbReference type="PROSITE" id="PS51257">
    <property type="entry name" value="PROKAR_LIPOPROTEIN"/>
    <property type="match status" value="1"/>
</dbReference>
<feature type="domain" description="CusB-like barrel-sandwich hybrid" evidence="3">
    <location>
        <begin position="70"/>
        <end position="202"/>
    </location>
</feature>
<name>A0A4Q7EBN2_9GAMM</name>
<gene>
    <name evidence="4" type="ORF">C3B51_10180</name>
</gene>